<proteinExistence type="predicted"/>
<sequence length="74" mass="8059">QALAKYKEHEFLAAGFPSWVRGRFAQIGEHEAAHVAFLSSALGDKATKPCTYKFPHNDPKSFAALSQILEGVGN</sequence>
<accession>A0A9P7FPI6</accession>
<name>A0A9P7FPI6_9AGAR</name>
<reference evidence="1" key="2">
    <citation type="submission" date="2021-10" db="EMBL/GenBank/DDBJ databases">
        <title>Phylogenomics reveals ancestral predisposition of the termite-cultivated fungus Termitomyces towards a domesticated lifestyle.</title>
        <authorList>
            <person name="Auxier B."/>
            <person name="Grum-Grzhimaylo A."/>
            <person name="Cardenas M.E."/>
            <person name="Lodge J.D."/>
            <person name="Laessoe T."/>
            <person name="Pedersen O."/>
            <person name="Smith M.E."/>
            <person name="Kuyper T.W."/>
            <person name="Franco-Molano E.A."/>
            <person name="Baroni T.J."/>
            <person name="Aanen D.K."/>
        </authorList>
    </citation>
    <scope>NUCLEOTIDE SEQUENCE</scope>
    <source>
        <strain evidence="1">D49</strain>
    </source>
</reference>
<gene>
    <name evidence="1" type="ORF">H0H81_011039</name>
</gene>
<organism evidence="1 2">
    <name type="scientific">Sphagnurus paluster</name>
    <dbReference type="NCBI Taxonomy" id="117069"/>
    <lineage>
        <taxon>Eukaryota</taxon>
        <taxon>Fungi</taxon>
        <taxon>Dikarya</taxon>
        <taxon>Basidiomycota</taxon>
        <taxon>Agaricomycotina</taxon>
        <taxon>Agaricomycetes</taxon>
        <taxon>Agaricomycetidae</taxon>
        <taxon>Agaricales</taxon>
        <taxon>Tricholomatineae</taxon>
        <taxon>Lyophyllaceae</taxon>
        <taxon>Sphagnurus</taxon>
    </lineage>
</organism>
<dbReference type="OrthoDB" id="1001765at2759"/>
<evidence type="ECO:0000313" key="2">
    <source>
        <dbReference type="Proteomes" id="UP000717328"/>
    </source>
</evidence>
<reference evidence="1" key="1">
    <citation type="submission" date="2021-02" db="EMBL/GenBank/DDBJ databases">
        <authorList>
            <person name="Nieuwenhuis M."/>
            <person name="Van De Peppel L.J.J."/>
        </authorList>
    </citation>
    <scope>NUCLEOTIDE SEQUENCE</scope>
    <source>
        <strain evidence="1">D49</strain>
    </source>
</reference>
<feature type="non-terminal residue" evidence="1">
    <location>
        <position position="74"/>
    </location>
</feature>
<dbReference type="EMBL" id="JABCKI010009344">
    <property type="protein sequence ID" value="KAG5633100.1"/>
    <property type="molecule type" value="Genomic_DNA"/>
</dbReference>
<dbReference type="AlphaFoldDB" id="A0A9P7FPI6"/>
<dbReference type="Pfam" id="PF13668">
    <property type="entry name" value="Ferritin_2"/>
    <property type="match status" value="1"/>
</dbReference>
<dbReference type="Proteomes" id="UP000717328">
    <property type="component" value="Unassembled WGS sequence"/>
</dbReference>
<keyword evidence="2" id="KW-1185">Reference proteome</keyword>
<comment type="caution">
    <text evidence="1">The sequence shown here is derived from an EMBL/GenBank/DDBJ whole genome shotgun (WGS) entry which is preliminary data.</text>
</comment>
<protein>
    <submittedName>
        <fullName evidence="1">Uncharacterized protein</fullName>
    </submittedName>
</protein>
<evidence type="ECO:0000313" key="1">
    <source>
        <dbReference type="EMBL" id="KAG5633100.1"/>
    </source>
</evidence>